<accession>A0A4Z2GDH6</accession>
<dbReference type="Proteomes" id="UP000314294">
    <property type="component" value="Unassembled WGS sequence"/>
</dbReference>
<feature type="compositionally biased region" description="Basic and acidic residues" evidence="1">
    <location>
        <begin position="24"/>
        <end position="39"/>
    </location>
</feature>
<evidence type="ECO:0000313" key="2">
    <source>
        <dbReference type="EMBL" id="TNN50774.1"/>
    </source>
</evidence>
<reference evidence="2 3" key="1">
    <citation type="submission" date="2019-03" db="EMBL/GenBank/DDBJ databases">
        <title>First draft genome of Liparis tanakae, snailfish: a comprehensive survey of snailfish specific genes.</title>
        <authorList>
            <person name="Kim W."/>
            <person name="Song I."/>
            <person name="Jeong J.-H."/>
            <person name="Kim D."/>
            <person name="Kim S."/>
            <person name="Ryu S."/>
            <person name="Song J.Y."/>
            <person name="Lee S.K."/>
        </authorList>
    </citation>
    <scope>NUCLEOTIDE SEQUENCE [LARGE SCALE GENOMIC DNA]</scope>
    <source>
        <tissue evidence="2">Muscle</tissue>
    </source>
</reference>
<dbReference type="AlphaFoldDB" id="A0A4Z2GDH6"/>
<comment type="caution">
    <text evidence="2">The sequence shown here is derived from an EMBL/GenBank/DDBJ whole genome shotgun (WGS) entry which is preliminary data.</text>
</comment>
<feature type="region of interest" description="Disordered" evidence="1">
    <location>
        <begin position="24"/>
        <end position="86"/>
    </location>
</feature>
<sequence>MGEDVAGIVPPAEGEARGRVICSREARRGGAKSQRKDARMLGCEGEATRKNVTPPPLRPTNPFGGEPGNHGSPVDPKIHHEADESLKVPVKRTFTRRQKFSSLREDLEEVKEEESAIVCGLETSGPSGDVVAPQRYTYAVVNRLEA</sequence>
<proteinExistence type="predicted"/>
<feature type="compositionally biased region" description="Basic and acidic residues" evidence="1">
    <location>
        <begin position="76"/>
        <end position="86"/>
    </location>
</feature>
<name>A0A4Z2GDH6_9TELE</name>
<organism evidence="2 3">
    <name type="scientific">Liparis tanakae</name>
    <name type="common">Tanaka's snailfish</name>
    <dbReference type="NCBI Taxonomy" id="230148"/>
    <lineage>
        <taxon>Eukaryota</taxon>
        <taxon>Metazoa</taxon>
        <taxon>Chordata</taxon>
        <taxon>Craniata</taxon>
        <taxon>Vertebrata</taxon>
        <taxon>Euteleostomi</taxon>
        <taxon>Actinopterygii</taxon>
        <taxon>Neopterygii</taxon>
        <taxon>Teleostei</taxon>
        <taxon>Neoteleostei</taxon>
        <taxon>Acanthomorphata</taxon>
        <taxon>Eupercaria</taxon>
        <taxon>Perciformes</taxon>
        <taxon>Cottioidei</taxon>
        <taxon>Cottales</taxon>
        <taxon>Liparidae</taxon>
        <taxon>Liparis</taxon>
    </lineage>
</organism>
<dbReference type="EMBL" id="SRLO01000606">
    <property type="protein sequence ID" value="TNN50774.1"/>
    <property type="molecule type" value="Genomic_DNA"/>
</dbReference>
<protein>
    <submittedName>
        <fullName evidence="2">Uncharacterized protein</fullName>
    </submittedName>
</protein>
<keyword evidence="3" id="KW-1185">Reference proteome</keyword>
<evidence type="ECO:0000256" key="1">
    <source>
        <dbReference type="SAM" id="MobiDB-lite"/>
    </source>
</evidence>
<evidence type="ECO:0000313" key="3">
    <source>
        <dbReference type="Proteomes" id="UP000314294"/>
    </source>
</evidence>
<gene>
    <name evidence="2" type="ORF">EYF80_039039</name>
</gene>